<dbReference type="InterPro" id="IPR025993">
    <property type="entry name" value="Ceramide_glucosylTrfase"/>
</dbReference>
<dbReference type="PANTHER" id="PTHR12726:SF0">
    <property type="entry name" value="CERAMIDE GLUCOSYLTRANSFERASE"/>
    <property type="match status" value="1"/>
</dbReference>
<evidence type="ECO:0000256" key="5">
    <source>
        <dbReference type="ARBA" id="ARBA00022679"/>
    </source>
</evidence>
<dbReference type="Pfam" id="PF13506">
    <property type="entry name" value="Glyco_transf_21"/>
    <property type="match status" value="1"/>
</dbReference>
<organism evidence="10 11">
    <name type="scientific">Nitrospirillum amazonense</name>
    <dbReference type="NCBI Taxonomy" id="28077"/>
    <lineage>
        <taxon>Bacteria</taxon>
        <taxon>Pseudomonadati</taxon>
        <taxon>Pseudomonadota</taxon>
        <taxon>Alphaproteobacteria</taxon>
        <taxon>Rhodospirillales</taxon>
        <taxon>Azospirillaceae</taxon>
        <taxon>Nitrospirillum</taxon>
    </lineage>
</organism>
<comment type="pathway">
    <text evidence="2">Lipid metabolism; sphingolipid metabolism.</text>
</comment>
<evidence type="ECO:0000256" key="2">
    <source>
        <dbReference type="ARBA" id="ARBA00004760"/>
    </source>
</evidence>
<dbReference type="GO" id="GO:0016020">
    <property type="term" value="C:membrane"/>
    <property type="evidence" value="ECO:0007669"/>
    <property type="project" value="UniProtKB-SubCell"/>
</dbReference>
<dbReference type="NCBIfam" id="TIGR03472">
    <property type="entry name" value="HpnI"/>
    <property type="match status" value="1"/>
</dbReference>
<evidence type="ECO:0000256" key="8">
    <source>
        <dbReference type="ARBA" id="ARBA00023136"/>
    </source>
</evidence>
<keyword evidence="4" id="KW-0328">Glycosyltransferase</keyword>
<comment type="subcellular location">
    <subcellularLocation>
        <location evidence="1">Membrane</location>
        <topology evidence="1">Multi-pass membrane protein</topology>
    </subcellularLocation>
</comment>
<keyword evidence="8 9" id="KW-0472">Membrane</keyword>
<feature type="transmembrane region" description="Helical" evidence="9">
    <location>
        <begin position="323"/>
        <end position="346"/>
    </location>
</feature>
<name>A0A560HL76_9PROT</name>
<dbReference type="EMBL" id="VITT01000035">
    <property type="protein sequence ID" value="TWB47282.1"/>
    <property type="molecule type" value="Genomic_DNA"/>
</dbReference>
<evidence type="ECO:0000256" key="9">
    <source>
        <dbReference type="SAM" id="Phobius"/>
    </source>
</evidence>
<keyword evidence="7 9" id="KW-1133">Transmembrane helix</keyword>
<reference evidence="10 11" key="1">
    <citation type="submission" date="2019-06" db="EMBL/GenBank/DDBJ databases">
        <title>Genomic Encyclopedia of Type Strains, Phase IV (KMG-V): Genome sequencing to study the core and pangenomes of soil and plant-associated prokaryotes.</title>
        <authorList>
            <person name="Whitman W."/>
        </authorList>
    </citation>
    <scope>NUCLEOTIDE SEQUENCE [LARGE SCALE GENOMIC DNA]</scope>
    <source>
        <strain evidence="10 11">BR 11140</strain>
    </source>
</reference>
<evidence type="ECO:0000256" key="4">
    <source>
        <dbReference type="ARBA" id="ARBA00022676"/>
    </source>
</evidence>
<keyword evidence="5" id="KW-0808">Transferase</keyword>
<dbReference type="GO" id="GO:0008120">
    <property type="term" value="F:ceramide glucosyltransferase activity"/>
    <property type="evidence" value="ECO:0007669"/>
    <property type="project" value="TreeGrafter"/>
</dbReference>
<comment type="pathway">
    <text evidence="3">Sphingolipid metabolism.</text>
</comment>
<dbReference type="PANTHER" id="PTHR12726">
    <property type="entry name" value="CERAMIDE GLUCOSYLTRANSFERASE"/>
    <property type="match status" value="1"/>
</dbReference>
<evidence type="ECO:0000256" key="7">
    <source>
        <dbReference type="ARBA" id="ARBA00022989"/>
    </source>
</evidence>
<feature type="transmembrane region" description="Helical" evidence="9">
    <location>
        <begin position="16"/>
        <end position="36"/>
    </location>
</feature>
<dbReference type="AlphaFoldDB" id="A0A560HL76"/>
<dbReference type="Gene3D" id="3.90.550.10">
    <property type="entry name" value="Spore Coat Polysaccharide Biosynthesis Protein SpsA, Chain A"/>
    <property type="match status" value="1"/>
</dbReference>
<proteinExistence type="predicted"/>
<dbReference type="GO" id="GO:0006679">
    <property type="term" value="P:glucosylceramide biosynthetic process"/>
    <property type="evidence" value="ECO:0007669"/>
    <property type="project" value="TreeGrafter"/>
</dbReference>
<evidence type="ECO:0000256" key="6">
    <source>
        <dbReference type="ARBA" id="ARBA00022692"/>
    </source>
</evidence>
<evidence type="ECO:0000313" key="11">
    <source>
        <dbReference type="Proteomes" id="UP000318050"/>
    </source>
</evidence>
<dbReference type="InterPro" id="IPR017835">
    <property type="entry name" value="Hopen-assoc_HpnI"/>
</dbReference>
<dbReference type="Proteomes" id="UP000318050">
    <property type="component" value="Unassembled WGS sequence"/>
</dbReference>
<evidence type="ECO:0000313" key="10">
    <source>
        <dbReference type="EMBL" id="TWB47282.1"/>
    </source>
</evidence>
<evidence type="ECO:0000256" key="3">
    <source>
        <dbReference type="ARBA" id="ARBA00004991"/>
    </source>
</evidence>
<keyword evidence="6 9" id="KW-0812">Transmembrane</keyword>
<comment type="caution">
    <text evidence="10">The sequence shown here is derived from an EMBL/GenBank/DDBJ whole genome shotgun (WGS) entry which is preliminary data.</text>
</comment>
<sequence length="412" mass="43016">MPFSSTDALGTLLTDALGWGLGAMSAIGTLYTLVAADSARRFFATRGDGRGAGKGEGGERLGGPAPAVTVLRPLHGAEPGLAARLRALSTQEYAGPVQVVCGVQANDDPAVAIVKDLIVELEAAGSPVRLDLVVDATRHGANAKISNVINLMAVARHEVLVLADSDIAVGPDYLARVVGALSRPGVGLVTCLYRGDPVDAGSFWQDQAARAVDHHFLPNVLVGLRLGLAKPCFGSTIALTDETLGRIGGFAAFRDILADDHAMGMAVRALGLAVAVPPFVVGHLAPESSLGAVLNHELRWARTIRGLDPGGYAGSIVTHPVPLALIGAIFAGWHAWSLLLLGLAVAARLVLQVTIDARITRSRPRWPGLIRDVLSFLVFVASFGIRRVSWRGQRFSVKSDGTMVPVGENGGS</sequence>
<accession>A0A560HL76</accession>
<protein>
    <submittedName>
        <fullName evidence="10">Ceramide glucosyltransferase</fullName>
    </submittedName>
</protein>
<evidence type="ECO:0000256" key="1">
    <source>
        <dbReference type="ARBA" id="ARBA00004141"/>
    </source>
</evidence>
<gene>
    <name evidence="10" type="ORF">FBZ92_1354</name>
</gene>
<dbReference type="SUPFAM" id="SSF53448">
    <property type="entry name" value="Nucleotide-diphospho-sugar transferases"/>
    <property type="match status" value="1"/>
</dbReference>
<dbReference type="InterPro" id="IPR029044">
    <property type="entry name" value="Nucleotide-diphossugar_trans"/>
</dbReference>